<dbReference type="Pfam" id="PF00400">
    <property type="entry name" value="WD40"/>
    <property type="match status" value="1"/>
</dbReference>
<evidence type="ECO:0000313" key="4">
    <source>
        <dbReference type="Proteomes" id="UP000182737"/>
    </source>
</evidence>
<feature type="chain" id="PRO_5010205839" evidence="2">
    <location>
        <begin position="22"/>
        <end position="521"/>
    </location>
</feature>
<reference evidence="4" key="1">
    <citation type="submission" date="2016-10" db="EMBL/GenBank/DDBJ databases">
        <authorList>
            <person name="Varghese N."/>
            <person name="Submissions S."/>
        </authorList>
    </citation>
    <scope>NUCLEOTIDE SEQUENCE [LARGE SCALE GENOMIC DNA]</scope>
    <source>
        <strain evidence="4">XBD1002</strain>
    </source>
</reference>
<dbReference type="PROSITE" id="PS50294">
    <property type="entry name" value="WD_REPEATS_REGION"/>
    <property type="match status" value="1"/>
</dbReference>
<gene>
    <name evidence="3" type="ORF">SAMN04487775_103210</name>
</gene>
<protein>
    <submittedName>
        <fullName evidence="3">WD domain, G-beta repeat</fullName>
    </submittedName>
</protein>
<dbReference type="EMBL" id="FORI01000003">
    <property type="protein sequence ID" value="SFI63083.1"/>
    <property type="molecule type" value="Genomic_DNA"/>
</dbReference>
<dbReference type="PANTHER" id="PTHR19879:SF9">
    <property type="entry name" value="TRANSCRIPTION INITIATION FACTOR TFIID SUBUNIT 5"/>
    <property type="match status" value="1"/>
</dbReference>
<dbReference type="Gene3D" id="2.130.10.10">
    <property type="entry name" value="YVTN repeat-like/Quinoprotein amine dehydrogenase"/>
    <property type="match status" value="1"/>
</dbReference>
<sequence length="521" mass="57313">MRKKSSLFISVFFLYFSVFYATEFTACEGRIQQICENTSGTLIAASDSSSITIYDTKDFSIVCKFYDEQVSKISFYSEGDNEFFAVITKDGQFIVRKLLYSDEHWQCEDGEPYYSADCADVTGRKALTAISFSNNSDYIAAAFNDNSVQVHFRLRVTAGSISHTITTHKTQVYGLEFSKNGEYLATVSTDGEAYIWNSYTSSKITHLKGIYSRARVPVYFTEDSVYVVSLDSRNSFRISDFSGNTLYSILTGRPITALKPLKDPDLIAVRNDKDEVMIYSISSRRPLSVVTVPSSTDFTTFDFNFTADIMYAAYSDGVVTLLEPQPYLDDSSMLVTDSSLLGKGVGGAGGSGFAASRFQGISVCAGANYLNKPYLIGADLRGEYLYSDKISPFFVGGGLNLSMGFPRKEFPKTYKINGNDVSAPNLMAATVYVPAGYVVTPWKKDIRIITDVKIGAKMTSIALITNEGSAVGKPVFSLFMSVGVGMQIKAFTFDINCEYDTVGKVSPAVYAGYVFYLGGKK</sequence>
<evidence type="ECO:0000256" key="2">
    <source>
        <dbReference type="SAM" id="SignalP"/>
    </source>
</evidence>
<evidence type="ECO:0000313" key="3">
    <source>
        <dbReference type="EMBL" id="SFI63083.1"/>
    </source>
</evidence>
<dbReference type="InterPro" id="IPR015943">
    <property type="entry name" value="WD40/YVTN_repeat-like_dom_sf"/>
</dbReference>
<dbReference type="SUPFAM" id="SSF50978">
    <property type="entry name" value="WD40 repeat-like"/>
    <property type="match status" value="1"/>
</dbReference>
<name>A0A1I3JSA7_9SPIR</name>
<keyword evidence="4" id="KW-1185">Reference proteome</keyword>
<dbReference type="RefSeq" id="WP_074931052.1">
    <property type="nucleotide sequence ID" value="NZ_FORI01000003.1"/>
</dbReference>
<dbReference type="Proteomes" id="UP000182737">
    <property type="component" value="Unassembled WGS sequence"/>
</dbReference>
<dbReference type="InterPro" id="IPR001680">
    <property type="entry name" value="WD40_rpt"/>
</dbReference>
<evidence type="ECO:0000256" key="1">
    <source>
        <dbReference type="PROSITE-ProRule" id="PRU00221"/>
    </source>
</evidence>
<keyword evidence="2" id="KW-0732">Signal</keyword>
<dbReference type="OrthoDB" id="310550at2"/>
<dbReference type="PROSITE" id="PS50082">
    <property type="entry name" value="WD_REPEATS_2"/>
    <property type="match status" value="1"/>
</dbReference>
<dbReference type="AlphaFoldDB" id="A0A1I3JSA7"/>
<organism evidence="3 4">
    <name type="scientific">Treponema bryantii</name>
    <dbReference type="NCBI Taxonomy" id="163"/>
    <lineage>
        <taxon>Bacteria</taxon>
        <taxon>Pseudomonadati</taxon>
        <taxon>Spirochaetota</taxon>
        <taxon>Spirochaetia</taxon>
        <taxon>Spirochaetales</taxon>
        <taxon>Treponemataceae</taxon>
        <taxon>Treponema</taxon>
    </lineage>
</organism>
<dbReference type="SMART" id="SM00320">
    <property type="entry name" value="WD40"/>
    <property type="match status" value="4"/>
</dbReference>
<dbReference type="PANTHER" id="PTHR19879">
    <property type="entry name" value="TRANSCRIPTION INITIATION FACTOR TFIID"/>
    <property type="match status" value="1"/>
</dbReference>
<dbReference type="InterPro" id="IPR036322">
    <property type="entry name" value="WD40_repeat_dom_sf"/>
</dbReference>
<accession>A0A1I3JSA7</accession>
<keyword evidence="1" id="KW-0853">WD repeat</keyword>
<proteinExistence type="predicted"/>
<feature type="signal peptide" evidence="2">
    <location>
        <begin position="1"/>
        <end position="21"/>
    </location>
</feature>
<feature type="repeat" description="WD" evidence="1">
    <location>
        <begin position="165"/>
        <end position="206"/>
    </location>
</feature>